<keyword evidence="2" id="KW-1185">Reference proteome</keyword>
<dbReference type="AlphaFoldDB" id="A0A5B7IZ61"/>
<gene>
    <name evidence="1" type="ORF">E2C01_084148</name>
</gene>
<name>A0A5B7IZ61_PORTR</name>
<reference evidence="1 2" key="1">
    <citation type="submission" date="2019-05" db="EMBL/GenBank/DDBJ databases">
        <title>Another draft genome of Portunus trituberculatus and its Hox gene families provides insights of decapod evolution.</title>
        <authorList>
            <person name="Jeong J.-H."/>
            <person name="Song I."/>
            <person name="Kim S."/>
            <person name="Choi T."/>
            <person name="Kim D."/>
            <person name="Ryu S."/>
            <person name="Kim W."/>
        </authorList>
    </citation>
    <scope>NUCLEOTIDE SEQUENCE [LARGE SCALE GENOMIC DNA]</scope>
    <source>
        <tissue evidence="1">Muscle</tissue>
    </source>
</reference>
<proteinExistence type="predicted"/>
<comment type="caution">
    <text evidence="1">The sequence shown here is derived from an EMBL/GenBank/DDBJ whole genome shotgun (WGS) entry which is preliminary data.</text>
</comment>
<evidence type="ECO:0000313" key="2">
    <source>
        <dbReference type="Proteomes" id="UP000324222"/>
    </source>
</evidence>
<protein>
    <submittedName>
        <fullName evidence="1">Uncharacterized protein</fullName>
    </submittedName>
</protein>
<evidence type="ECO:0000313" key="1">
    <source>
        <dbReference type="EMBL" id="MPC89212.1"/>
    </source>
</evidence>
<dbReference type="EMBL" id="VSRR010080237">
    <property type="protein sequence ID" value="MPC89212.1"/>
    <property type="molecule type" value="Genomic_DNA"/>
</dbReference>
<accession>A0A5B7IZ61</accession>
<organism evidence="1 2">
    <name type="scientific">Portunus trituberculatus</name>
    <name type="common">Swimming crab</name>
    <name type="synonym">Neptunus trituberculatus</name>
    <dbReference type="NCBI Taxonomy" id="210409"/>
    <lineage>
        <taxon>Eukaryota</taxon>
        <taxon>Metazoa</taxon>
        <taxon>Ecdysozoa</taxon>
        <taxon>Arthropoda</taxon>
        <taxon>Crustacea</taxon>
        <taxon>Multicrustacea</taxon>
        <taxon>Malacostraca</taxon>
        <taxon>Eumalacostraca</taxon>
        <taxon>Eucarida</taxon>
        <taxon>Decapoda</taxon>
        <taxon>Pleocyemata</taxon>
        <taxon>Brachyura</taxon>
        <taxon>Eubrachyura</taxon>
        <taxon>Portunoidea</taxon>
        <taxon>Portunidae</taxon>
        <taxon>Portuninae</taxon>
        <taxon>Portunus</taxon>
    </lineage>
</organism>
<dbReference type="Proteomes" id="UP000324222">
    <property type="component" value="Unassembled WGS sequence"/>
</dbReference>
<sequence>MFSSQGERPRRPPTFFALMLRHAQEVNGHGTSEGASIRSWLCRERVITGEYIRSHPSGHLAGLHNMPHPSPEVSADVCVHTLHVHLFNFPHELLPPVYVNLKALPGGEKARSITNQLELVSDRGWKAPASSRTLSHASTQMGREFLLPSRTSTQRNRGEAQHPGRGFLSFVSLVDPTASCIR</sequence>